<evidence type="ECO:0000313" key="12">
    <source>
        <dbReference type="EMBL" id="PRZ16781.1"/>
    </source>
</evidence>
<dbReference type="Proteomes" id="UP000238217">
    <property type="component" value="Unassembled WGS sequence"/>
</dbReference>
<reference evidence="12 13" key="1">
    <citation type="submission" date="2018-03" db="EMBL/GenBank/DDBJ databases">
        <title>Comparative analysis of microorganisms from saline springs in Andes Mountain Range, Colombia.</title>
        <authorList>
            <person name="Rubin E."/>
        </authorList>
    </citation>
    <scope>NUCLEOTIDE SEQUENCE [LARGE SCALE GENOMIC DNA]</scope>
    <source>
        <strain evidence="12 13">CG 35</strain>
    </source>
</reference>
<keyword evidence="3 7" id="KW-0418">Kinase</keyword>
<dbReference type="UniPathway" id="UPA00145">
    <property type="reaction ID" value="UER00566"/>
</dbReference>
<evidence type="ECO:0000259" key="10">
    <source>
        <dbReference type="Pfam" id="PF00370"/>
    </source>
</evidence>
<dbReference type="InterPro" id="IPR043129">
    <property type="entry name" value="ATPase_NBD"/>
</dbReference>
<accession>A0A2T0YN57</accession>
<dbReference type="SUPFAM" id="SSF53067">
    <property type="entry name" value="Actin-like ATPase domain"/>
    <property type="match status" value="2"/>
</dbReference>
<proteinExistence type="inferred from homology"/>
<dbReference type="AlphaFoldDB" id="A0A2T0YN57"/>
<dbReference type="HAMAP" id="MF_00520">
    <property type="entry name" value="Ribulokinase"/>
    <property type="match status" value="1"/>
</dbReference>
<evidence type="ECO:0000259" key="11">
    <source>
        <dbReference type="Pfam" id="PF02782"/>
    </source>
</evidence>
<feature type="domain" description="Carbohydrate kinase FGGY N-terminal" evidence="10">
    <location>
        <begin position="8"/>
        <end position="279"/>
    </location>
</feature>
<keyword evidence="1 7" id="KW-0808">Transferase</keyword>
<keyword evidence="5 7" id="KW-0054">Arabinose catabolism</keyword>
<keyword evidence="13" id="KW-1185">Reference proteome</keyword>
<dbReference type="GO" id="GO:0005737">
    <property type="term" value="C:cytoplasm"/>
    <property type="evidence" value="ECO:0007669"/>
    <property type="project" value="TreeGrafter"/>
</dbReference>
<dbReference type="InterPro" id="IPR018485">
    <property type="entry name" value="FGGY_C"/>
</dbReference>
<evidence type="ECO:0000256" key="7">
    <source>
        <dbReference type="HAMAP-Rule" id="MF_00520"/>
    </source>
</evidence>
<dbReference type="RefSeq" id="WP_106122636.1">
    <property type="nucleotide sequence ID" value="NZ_PVTY01000006.1"/>
</dbReference>
<dbReference type="EC" id="2.7.1.16" evidence="7 8"/>
<dbReference type="Pfam" id="PF00370">
    <property type="entry name" value="FGGY_N"/>
    <property type="match status" value="1"/>
</dbReference>
<name>A0A2T0YN57_9MICC</name>
<dbReference type="GO" id="GO:0019150">
    <property type="term" value="F:D-ribulokinase activity"/>
    <property type="evidence" value="ECO:0007669"/>
    <property type="project" value="RHEA"/>
</dbReference>
<evidence type="ECO:0000256" key="3">
    <source>
        <dbReference type="ARBA" id="ARBA00022777"/>
    </source>
</evidence>
<dbReference type="InterPro" id="IPR005929">
    <property type="entry name" value="Ribulokinase"/>
</dbReference>
<dbReference type="InterPro" id="IPR018484">
    <property type="entry name" value="FGGY_N"/>
</dbReference>
<keyword evidence="4 7" id="KW-0067">ATP-binding</keyword>
<sequence>MSAADAVVIGVDYGTLSGRALVVRVSDGAELGSAVHAYRHAVMDATLSAHRGQPLPPEWALQVPGDYVEVLRSAVPEALREAGVAPEQVIGIATDFTACTMVPTTTEGTPLSELPDYADRPHAYVKLWKHHAAQAQADRINELAHSRGESWINRYGGFISSEWEFAKGLQILEEDPEIYAAMDHWVEAADWIVWQLTGEYVRNACTAGYKGIYQDGSYPDAEFLSALNPEFSGFVTEKLDHRIGQLGERAGGLSAAAAAWTGLPEGIAVAVGNVDAHVTAPAADAVAPGQMVAIMGTSTCHVMNGDRLAEVPGMCGAVYGGITDGLWGYEAGQSGVGDIFAWYVENQVPGGVSAEAEGRGLSVHELLTEKAAAQPVGAHGLVALDWHSGNRSVLVDHELSGLVLGQTLATKPEDGYRALLESTAFGTRTIIEAFNDSGVPVTELVVAGGLLRNAFLMQLYADITGLPISTIVSAQGPALGSAIHAAVAAGAYPDASAAGAVMGGRRKNAYTPQPEAAAAYDELYAEYRALHDYFGRGGNDVMRRLKAIRRRAHHQEVTA</sequence>
<evidence type="ECO:0000256" key="2">
    <source>
        <dbReference type="ARBA" id="ARBA00022741"/>
    </source>
</evidence>
<comment type="catalytic activity">
    <reaction evidence="7">
        <text>D-ribulose + ATP = D-ribulose 5-phosphate + ADP + H(+)</text>
        <dbReference type="Rhea" id="RHEA:17601"/>
        <dbReference type="ChEBI" id="CHEBI:15378"/>
        <dbReference type="ChEBI" id="CHEBI:17173"/>
        <dbReference type="ChEBI" id="CHEBI:30616"/>
        <dbReference type="ChEBI" id="CHEBI:58121"/>
        <dbReference type="ChEBI" id="CHEBI:456216"/>
        <dbReference type="EC" id="2.7.1.16"/>
    </reaction>
</comment>
<dbReference type="GO" id="GO:0019569">
    <property type="term" value="P:L-arabinose catabolic process to D-xylulose 5-phosphate"/>
    <property type="evidence" value="ECO:0007669"/>
    <property type="project" value="UniProtKB-UniRule"/>
</dbReference>
<dbReference type="Pfam" id="PF02782">
    <property type="entry name" value="FGGY_C"/>
    <property type="match status" value="1"/>
</dbReference>
<gene>
    <name evidence="7" type="primary">araB</name>
    <name evidence="12" type="ORF">BCL67_106101</name>
</gene>
<evidence type="ECO:0000256" key="1">
    <source>
        <dbReference type="ARBA" id="ARBA00022679"/>
    </source>
</evidence>
<dbReference type="GO" id="GO:0005524">
    <property type="term" value="F:ATP binding"/>
    <property type="evidence" value="ECO:0007669"/>
    <property type="project" value="UniProtKB-UniRule"/>
</dbReference>
<evidence type="ECO:0000256" key="5">
    <source>
        <dbReference type="ARBA" id="ARBA00022935"/>
    </source>
</evidence>
<evidence type="ECO:0000256" key="6">
    <source>
        <dbReference type="ARBA" id="ARBA00023277"/>
    </source>
</evidence>
<dbReference type="CDD" id="cd07781">
    <property type="entry name" value="ASKHA_NBD_FGGY_L-RBK"/>
    <property type="match status" value="1"/>
</dbReference>
<comment type="caution">
    <text evidence="12">The sequence shown here is derived from an EMBL/GenBank/DDBJ whole genome shotgun (WGS) entry which is preliminary data.</text>
</comment>
<dbReference type="PANTHER" id="PTHR43435:SF4">
    <property type="entry name" value="FGGY CARBOHYDRATE KINASE DOMAIN-CONTAINING PROTEIN"/>
    <property type="match status" value="1"/>
</dbReference>
<keyword evidence="6 7" id="KW-0119">Carbohydrate metabolism</keyword>
<dbReference type="NCBIfam" id="NF003154">
    <property type="entry name" value="PRK04123.1"/>
    <property type="match status" value="1"/>
</dbReference>
<evidence type="ECO:0000256" key="4">
    <source>
        <dbReference type="ARBA" id="ARBA00022840"/>
    </source>
</evidence>
<comment type="catalytic activity">
    <reaction evidence="7 9">
        <text>L-ribulose + ATP = L-ribulose 5-phosphate + ADP + H(+)</text>
        <dbReference type="Rhea" id="RHEA:22072"/>
        <dbReference type="ChEBI" id="CHEBI:15378"/>
        <dbReference type="ChEBI" id="CHEBI:16880"/>
        <dbReference type="ChEBI" id="CHEBI:30616"/>
        <dbReference type="ChEBI" id="CHEBI:58226"/>
        <dbReference type="ChEBI" id="CHEBI:456216"/>
        <dbReference type="EC" id="2.7.1.16"/>
    </reaction>
</comment>
<dbReference type="OrthoDB" id="9805576at2"/>
<keyword evidence="2 7" id="KW-0547">Nucleotide-binding</keyword>
<dbReference type="InterPro" id="IPR000577">
    <property type="entry name" value="Carb_kinase_FGGY"/>
</dbReference>
<evidence type="ECO:0000313" key="13">
    <source>
        <dbReference type="Proteomes" id="UP000238217"/>
    </source>
</evidence>
<organism evidence="12 13">
    <name type="scientific">Nesterenkonia sandarakina</name>
    <dbReference type="NCBI Taxonomy" id="272918"/>
    <lineage>
        <taxon>Bacteria</taxon>
        <taxon>Bacillati</taxon>
        <taxon>Actinomycetota</taxon>
        <taxon>Actinomycetes</taxon>
        <taxon>Micrococcales</taxon>
        <taxon>Micrococcaceae</taxon>
        <taxon>Nesterenkonia</taxon>
    </lineage>
</organism>
<dbReference type="Gene3D" id="3.30.420.40">
    <property type="match status" value="2"/>
</dbReference>
<dbReference type="GO" id="GO:0008741">
    <property type="term" value="F:ribulokinase activity"/>
    <property type="evidence" value="ECO:0007669"/>
    <property type="project" value="UniProtKB-UniRule"/>
</dbReference>
<dbReference type="NCBIfam" id="TIGR01234">
    <property type="entry name" value="L-ribulokinase"/>
    <property type="match status" value="1"/>
</dbReference>
<protein>
    <recommendedName>
        <fullName evidence="7 8">Ribulokinase</fullName>
        <ecNumber evidence="7 8">2.7.1.16</ecNumber>
    </recommendedName>
</protein>
<feature type="domain" description="Carbohydrate kinase FGGY C-terminal" evidence="11">
    <location>
        <begin position="292"/>
        <end position="489"/>
    </location>
</feature>
<dbReference type="PANTHER" id="PTHR43435">
    <property type="entry name" value="RIBULOKINASE"/>
    <property type="match status" value="1"/>
</dbReference>
<dbReference type="EMBL" id="PVTY01000006">
    <property type="protein sequence ID" value="PRZ16781.1"/>
    <property type="molecule type" value="Genomic_DNA"/>
</dbReference>
<dbReference type="PIRSF" id="PIRSF000538">
    <property type="entry name" value="GlpK"/>
    <property type="match status" value="1"/>
</dbReference>
<evidence type="ECO:0000256" key="9">
    <source>
        <dbReference type="RuleBase" id="RU003455"/>
    </source>
</evidence>
<comment type="pathway">
    <text evidence="7 9">Carbohydrate degradation; L-arabinose degradation via L-ribulose; D-xylulose 5-phosphate from L-arabinose (bacterial route): step 2/3.</text>
</comment>
<evidence type="ECO:0000256" key="8">
    <source>
        <dbReference type="NCBIfam" id="TIGR01234"/>
    </source>
</evidence>
<comment type="similarity">
    <text evidence="7 9">Belongs to the ribulokinase family.</text>
</comment>